<protein>
    <recommendedName>
        <fullName evidence="5">DUF1640 domain-containing protein</fullName>
    </recommendedName>
</protein>
<sequence>MNQTSLDNLGGAADDGHIARIVRLETQMDNVTSALLSLQRAQETQHQAMMAEFASLRDRIDDVRKETMARIDQSAATTAERFERLLATTAEQLEHSIDRQDQRIEHQNNRFDQLSNRIDHLSNRIDRLVFWMAGLMITNVVTVVGLILRVAGAI</sequence>
<reference evidence="3 4" key="1">
    <citation type="submission" date="2019-12" db="EMBL/GenBank/DDBJ databases">
        <title>Novel species isolated from a subtropical stream in China.</title>
        <authorList>
            <person name="Lu H."/>
        </authorList>
    </citation>
    <scope>NUCLEOTIDE SEQUENCE [LARGE SCALE GENOMIC DNA]</scope>
    <source>
        <strain evidence="3 4">FT109W</strain>
    </source>
</reference>
<keyword evidence="2" id="KW-1133">Transmembrane helix</keyword>
<name>A0ABW9WAH3_9BURK</name>
<proteinExistence type="predicted"/>
<feature type="coiled-coil region" evidence="1">
    <location>
        <begin position="21"/>
        <end position="66"/>
    </location>
</feature>
<dbReference type="Gene3D" id="1.20.5.2280">
    <property type="match status" value="1"/>
</dbReference>
<evidence type="ECO:0000256" key="2">
    <source>
        <dbReference type="SAM" id="Phobius"/>
    </source>
</evidence>
<evidence type="ECO:0000313" key="3">
    <source>
        <dbReference type="EMBL" id="MYN38062.1"/>
    </source>
</evidence>
<dbReference type="Proteomes" id="UP000466332">
    <property type="component" value="Unassembled WGS sequence"/>
</dbReference>
<comment type="caution">
    <text evidence="3">The sequence shown here is derived from an EMBL/GenBank/DDBJ whole genome shotgun (WGS) entry which is preliminary data.</text>
</comment>
<gene>
    <name evidence="3" type="ORF">GTP55_01620</name>
</gene>
<keyword evidence="4" id="KW-1185">Reference proteome</keyword>
<dbReference type="RefSeq" id="WP_161043238.1">
    <property type="nucleotide sequence ID" value="NZ_WWCS01000001.1"/>
</dbReference>
<evidence type="ECO:0008006" key="5">
    <source>
        <dbReference type="Google" id="ProtNLM"/>
    </source>
</evidence>
<evidence type="ECO:0000256" key="1">
    <source>
        <dbReference type="SAM" id="Coils"/>
    </source>
</evidence>
<organism evidence="3 4">
    <name type="scientific">Duganella margarita</name>
    <dbReference type="NCBI Taxonomy" id="2692170"/>
    <lineage>
        <taxon>Bacteria</taxon>
        <taxon>Pseudomonadati</taxon>
        <taxon>Pseudomonadota</taxon>
        <taxon>Betaproteobacteria</taxon>
        <taxon>Burkholderiales</taxon>
        <taxon>Oxalobacteraceae</taxon>
        <taxon>Telluria group</taxon>
        <taxon>Duganella</taxon>
    </lineage>
</organism>
<keyword evidence="2" id="KW-0812">Transmembrane</keyword>
<feature type="coiled-coil region" evidence="1">
    <location>
        <begin position="90"/>
        <end position="124"/>
    </location>
</feature>
<keyword evidence="1" id="KW-0175">Coiled coil</keyword>
<accession>A0ABW9WAH3</accession>
<evidence type="ECO:0000313" key="4">
    <source>
        <dbReference type="Proteomes" id="UP000466332"/>
    </source>
</evidence>
<feature type="transmembrane region" description="Helical" evidence="2">
    <location>
        <begin position="128"/>
        <end position="151"/>
    </location>
</feature>
<dbReference type="EMBL" id="WWCS01000001">
    <property type="protein sequence ID" value="MYN38062.1"/>
    <property type="molecule type" value="Genomic_DNA"/>
</dbReference>
<keyword evidence="2" id="KW-0472">Membrane</keyword>